<sequence length="63" mass="7484">MSVLPEWLGDLTSLQRLEIWGCQRIKSLPQCVQQLTTLKELQIRRHPELKEWCGFFLDEETIV</sequence>
<accession>A0A3L6TJT2</accession>
<dbReference type="InterPro" id="IPR056789">
    <property type="entry name" value="LRR_R13L1-DRL21"/>
</dbReference>
<protein>
    <recommendedName>
        <fullName evidence="2">R13L1/DRL21-like LRR repeat region domain-containing protein</fullName>
    </recommendedName>
</protein>
<name>A0A3L6TJT2_PANMI</name>
<feature type="domain" description="R13L1/DRL21-like LRR repeat region" evidence="2">
    <location>
        <begin position="4"/>
        <end position="44"/>
    </location>
</feature>
<dbReference type="InterPro" id="IPR032675">
    <property type="entry name" value="LRR_dom_sf"/>
</dbReference>
<organism evidence="3 4">
    <name type="scientific">Panicum miliaceum</name>
    <name type="common">Proso millet</name>
    <name type="synonym">Broomcorn millet</name>
    <dbReference type="NCBI Taxonomy" id="4540"/>
    <lineage>
        <taxon>Eukaryota</taxon>
        <taxon>Viridiplantae</taxon>
        <taxon>Streptophyta</taxon>
        <taxon>Embryophyta</taxon>
        <taxon>Tracheophyta</taxon>
        <taxon>Spermatophyta</taxon>
        <taxon>Magnoliopsida</taxon>
        <taxon>Liliopsida</taxon>
        <taxon>Poales</taxon>
        <taxon>Poaceae</taxon>
        <taxon>PACMAD clade</taxon>
        <taxon>Panicoideae</taxon>
        <taxon>Panicodae</taxon>
        <taxon>Paniceae</taxon>
        <taxon>Panicinae</taxon>
        <taxon>Panicum</taxon>
        <taxon>Panicum sect. Panicum</taxon>
    </lineage>
</organism>
<keyword evidence="4" id="KW-1185">Reference proteome</keyword>
<keyword evidence="1" id="KW-0433">Leucine-rich repeat</keyword>
<reference evidence="4" key="1">
    <citation type="journal article" date="2019" name="Nat. Commun.">
        <title>The genome of broomcorn millet.</title>
        <authorList>
            <person name="Zou C."/>
            <person name="Miki D."/>
            <person name="Li D."/>
            <person name="Tang Q."/>
            <person name="Xiao L."/>
            <person name="Rajput S."/>
            <person name="Deng P."/>
            <person name="Jia W."/>
            <person name="Huang R."/>
            <person name="Zhang M."/>
            <person name="Sun Y."/>
            <person name="Hu J."/>
            <person name="Fu X."/>
            <person name="Schnable P.S."/>
            <person name="Li F."/>
            <person name="Zhang H."/>
            <person name="Feng B."/>
            <person name="Zhu X."/>
            <person name="Liu R."/>
            <person name="Schnable J.C."/>
            <person name="Zhu J.-K."/>
            <person name="Zhang H."/>
        </authorList>
    </citation>
    <scope>NUCLEOTIDE SEQUENCE [LARGE SCALE GENOMIC DNA]</scope>
</reference>
<dbReference type="STRING" id="4540.A0A3L6TJT2"/>
<dbReference type="OrthoDB" id="693657at2759"/>
<dbReference type="EMBL" id="PQIB02000001">
    <property type="protein sequence ID" value="RLN40529.1"/>
    <property type="molecule type" value="Genomic_DNA"/>
</dbReference>
<dbReference type="Gene3D" id="3.80.10.10">
    <property type="entry name" value="Ribonuclease Inhibitor"/>
    <property type="match status" value="1"/>
</dbReference>
<evidence type="ECO:0000259" key="2">
    <source>
        <dbReference type="Pfam" id="PF25019"/>
    </source>
</evidence>
<dbReference type="AlphaFoldDB" id="A0A3L6TJT2"/>
<dbReference type="PANTHER" id="PTHR36766">
    <property type="entry name" value="PLANT BROAD-SPECTRUM MILDEW RESISTANCE PROTEIN RPW8"/>
    <property type="match status" value="1"/>
</dbReference>
<dbReference type="Pfam" id="PF25019">
    <property type="entry name" value="LRR_R13L1-DRL21"/>
    <property type="match status" value="1"/>
</dbReference>
<comment type="caution">
    <text evidence="3">The sequence shown here is derived from an EMBL/GenBank/DDBJ whole genome shotgun (WGS) entry which is preliminary data.</text>
</comment>
<evidence type="ECO:0000313" key="4">
    <source>
        <dbReference type="Proteomes" id="UP000275267"/>
    </source>
</evidence>
<gene>
    <name evidence="3" type="ORF">C2845_PM01G36060</name>
</gene>
<dbReference type="PANTHER" id="PTHR36766:SF70">
    <property type="entry name" value="DISEASE RESISTANCE PROTEIN RGA4"/>
    <property type="match status" value="1"/>
</dbReference>
<dbReference type="Proteomes" id="UP000275267">
    <property type="component" value="Unassembled WGS sequence"/>
</dbReference>
<proteinExistence type="predicted"/>
<dbReference type="SUPFAM" id="SSF52047">
    <property type="entry name" value="RNI-like"/>
    <property type="match status" value="1"/>
</dbReference>
<evidence type="ECO:0000256" key="1">
    <source>
        <dbReference type="ARBA" id="ARBA00022614"/>
    </source>
</evidence>
<evidence type="ECO:0000313" key="3">
    <source>
        <dbReference type="EMBL" id="RLN40529.1"/>
    </source>
</evidence>